<sequence length="65" mass="6749">MRLTKTATIAMLAAGCLAAPPAPSFSGHEMVGELASLGSEHAERRAGDNSDLAWQSVPNTKLPQS</sequence>
<feature type="chain" id="PRO_5040745890" evidence="2">
    <location>
        <begin position="19"/>
        <end position="65"/>
    </location>
</feature>
<protein>
    <submittedName>
        <fullName evidence="3">Uncharacterized protein</fullName>
    </submittedName>
</protein>
<evidence type="ECO:0000313" key="4">
    <source>
        <dbReference type="Proteomes" id="UP001143981"/>
    </source>
</evidence>
<feature type="signal peptide" evidence="2">
    <location>
        <begin position="1"/>
        <end position="18"/>
    </location>
</feature>
<dbReference type="Proteomes" id="UP001143981">
    <property type="component" value="Unassembled WGS sequence"/>
</dbReference>
<reference evidence="3" key="1">
    <citation type="submission" date="2022-07" db="EMBL/GenBank/DDBJ databases">
        <title>Phylogenomic reconstructions and comparative analyses of Kickxellomycotina fungi.</title>
        <authorList>
            <person name="Reynolds N.K."/>
            <person name="Stajich J.E."/>
            <person name="Barry K."/>
            <person name="Grigoriev I.V."/>
            <person name="Crous P."/>
            <person name="Smith M.E."/>
        </authorList>
    </citation>
    <scope>NUCLEOTIDE SEQUENCE</scope>
    <source>
        <strain evidence="3">BCRC 34381</strain>
    </source>
</reference>
<evidence type="ECO:0000256" key="1">
    <source>
        <dbReference type="SAM" id="MobiDB-lite"/>
    </source>
</evidence>
<dbReference type="AlphaFoldDB" id="A0A9W8D016"/>
<name>A0A9W8D016_9FUNG</name>
<organism evidence="3 4">
    <name type="scientific">Coemansia biformis</name>
    <dbReference type="NCBI Taxonomy" id="1286918"/>
    <lineage>
        <taxon>Eukaryota</taxon>
        <taxon>Fungi</taxon>
        <taxon>Fungi incertae sedis</taxon>
        <taxon>Zoopagomycota</taxon>
        <taxon>Kickxellomycotina</taxon>
        <taxon>Kickxellomycetes</taxon>
        <taxon>Kickxellales</taxon>
        <taxon>Kickxellaceae</taxon>
        <taxon>Coemansia</taxon>
    </lineage>
</organism>
<keyword evidence="2" id="KW-0732">Signal</keyword>
<feature type="compositionally biased region" description="Polar residues" evidence="1">
    <location>
        <begin position="52"/>
        <end position="65"/>
    </location>
</feature>
<proteinExistence type="predicted"/>
<keyword evidence="4" id="KW-1185">Reference proteome</keyword>
<evidence type="ECO:0000313" key="3">
    <source>
        <dbReference type="EMBL" id="KAJ1734626.1"/>
    </source>
</evidence>
<evidence type="ECO:0000256" key="2">
    <source>
        <dbReference type="SAM" id="SignalP"/>
    </source>
</evidence>
<dbReference type="EMBL" id="JANBOI010000065">
    <property type="protein sequence ID" value="KAJ1734626.1"/>
    <property type="molecule type" value="Genomic_DNA"/>
</dbReference>
<comment type="caution">
    <text evidence="3">The sequence shown here is derived from an EMBL/GenBank/DDBJ whole genome shotgun (WGS) entry which is preliminary data.</text>
</comment>
<feature type="non-terminal residue" evidence="3">
    <location>
        <position position="65"/>
    </location>
</feature>
<feature type="region of interest" description="Disordered" evidence="1">
    <location>
        <begin position="36"/>
        <end position="65"/>
    </location>
</feature>
<accession>A0A9W8D016</accession>
<gene>
    <name evidence="3" type="ORF">LPJ61_000980</name>
</gene>
<dbReference type="PROSITE" id="PS51257">
    <property type="entry name" value="PROKAR_LIPOPROTEIN"/>
    <property type="match status" value="1"/>
</dbReference>